<dbReference type="InParanoid" id="A0A1V8SM53"/>
<name>A0A1V8SM53_9PEZI</name>
<dbReference type="Proteomes" id="UP000192596">
    <property type="component" value="Unassembled WGS sequence"/>
</dbReference>
<sequence>MDSALVTSIHSLPPELYEIIRDYTLQFDSNQHTFITAIWRPPDHIHLNQATRTAFLNNYLFTTIFDFSSLSTGKGVILCARWLKSLPRSSRLGRPRHLRFASSYASWTPPLDCSTLWRCLQVISDKAADRIALEDADPAASIRLI</sequence>
<accession>A0A1V8SM53</accession>
<dbReference type="AlphaFoldDB" id="A0A1V8SM53"/>
<reference evidence="2" key="1">
    <citation type="submission" date="2017-03" db="EMBL/GenBank/DDBJ databases">
        <title>Genomes of endolithic fungi from Antarctica.</title>
        <authorList>
            <person name="Coleine C."/>
            <person name="Masonjones S."/>
            <person name="Stajich J.E."/>
        </authorList>
    </citation>
    <scope>NUCLEOTIDE SEQUENCE [LARGE SCALE GENOMIC DNA]</scope>
    <source>
        <strain evidence="2">CCFEE 5527</strain>
    </source>
</reference>
<gene>
    <name evidence="1" type="ORF">B0A48_14034</name>
</gene>
<protein>
    <submittedName>
        <fullName evidence="1">Uncharacterized protein</fullName>
    </submittedName>
</protein>
<dbReference type="EMBL" id="NAJO01000036">
    <property type="protein sequence ID" value="OQO00247.1"/>
    <property type="molecule type" value="Genomic_DNA"/>
</dbReference>
<proteinExistence type="predicted"/>
<comment type="caution">
    <text evidence="1">The sequence shown here is derived from an EMBL/GenBank/DDBJ whole genome shotgun (WGS) entry which is preliminary data.</text>
</comment>
<organism evidence="1 2">
    <name type="scientific">Cryoendolithus antarcticus</name>
    <dbReference type="NCBI Taxonomy" id="1507870"/>
    <lineage>
        <taxon>Eukaryota</taxon>
        <taxon>Fungi</taxon>
        <taxon>Dikarya</taxon>
        <taxon>Ascomycota</taxon>
        <taxon>Pezizomycotina</taxon>
        <taxon>Dothideomycetes</taxon>
        <taxon>Dothideomycetidae</taxon>
        <taxon>Cladosporiales</taxon>
        <taxon>Cladosporiaceae</taxon>
        <taxon>Cryoendolithus</taxon>
    </lineage>
</organism>
<evidence type="ECO:0000313" key="2">
    <source>
        <dbReference type="Proteomes" id="UP000192596"/>
    </source>
</evidence>
<keyword evidence="2" id="KW-1185">Reference proteome</keyword>
<evidence type="ECO:0000313" key="1">
    <source>
        <dbReference type="EMBL" id="OQO00247.1"/>
    </source>
</evidence>